<dbReference type="RefSeq" id="XP_020049505.1">
    <property type="nucleotide sequence ID" value="XM_020191406.1"/>
</dbReference>
<evidence type="ECO:0000256" key="7">
    <source>
        <dbReference type="RuleBase" id="RU364059"/>
    </source>
</evidence>
<evidence type="ECO:0000256" key="1">
    <source>
        <dbReference type="ARBA" id="ARBA00004123"/>
    </source>
</evidence>
<feature type="compositionally biased region" description="Polar residues" evidence="8">
    <location>
        <begin position="584"/>
        <end position="609"/>
    </location>
</feature>
<evidence type="ECO:0000313" key="11">
    <source>
        <dbReference type="Proteomes" id="UP000095038"/>
    </source>
</evidence>
<feature type="domain" description="Mediator complex subunit Med1" evidence="9">
    <location>
        <begin position="11"/>
        <end position="470"/>
    </location>
</feature>
<keyword evidence="3 7" id="KW-0805">Transcription regulation</keyword>
<evidence type="ECO:0000256" key="8">
    <source>
        <dbReference type="SAM" id="MobiDB-lite"/>
    </source>
</evidence>
<keyword evidence="4 7" id="KW-0010">Activator</keyword>
<dbReference type="GeneID" id="30965042"/>
<dbReference type="EMBL" id="KV454476">
    <property type="protein sequence ID" value="ODV63198.1"/>
    <property type="molecule type" value="Genomic_DNA"/>
</dbReference>
<reference evidence="11" key="1">
    <citation type="submission" date="2016-05" db="EMBL/GenBank/DDBJ databases">
        <title>Comparative genomics of biotechnologically important yeasts.</title>
        <authorList>
            <consortium name="DOE Joint Genome Institute"/>
            <person name="Riley R."/>
            <person name="Haridas S."/>
            <person name="Wolfe K.H."/>
            <person name="Lopes M.R."/>
            <person name="Hittinger C.T."/>
            <person name="Goker M."/>
            <person name="Salamov A."/>
            <person name="Wisecaver J."/>
            <person name="Long T.M."/>
            <person name="Aerts A.L."/>
            <person name="Barry K."/>
            <person name="Choi C."/>
            <person name="Clum A."/>
            <person name="Coughlan A.Y."/>
            <person name="Deshpande S."/>
            <person name="Douglass A.P."/>
            <person name="Hanson S.J."/>
            <person name="Klenk H.-P."/>
            <person name="Labutti K."/>
            <person name="Lapidus A."/>
            <person name="Lindquist E."/>
            <person name="Lipzen A."/>
            <person name="Meier-Kolthoff J.P."/>
            <person name="Ohm R.A."/>
            <person name="Otillar R.P."/>
            <person name="Pangilinan J."/>
            <person name="Peng Y."/>
            <person name="Rokas A."/>
            <person name="Rosa C.A."/>
            <person name="Scheuner C."/>
            <person name="Sibirny A.A."/>
            <person name="Slot J.C."/>
            <person name="Stielow J.B."/>
            <person name="Sun H."/>
            <person name="Kurtzman C.P."/>
            <person name="Blackwell M."/>
            <person name="Grigoriev I.V."/>
            <person name="Jeffries T.W."/>
        </authorList>
    </citation>
    <scope>NUCLEOTIDE SEQUENCE [LARGE SCALE GENOMIC DNA]</scope>
    <source>
        <strain evidence="11">DSM 1968</strain>
    </source>
</reference>
<comment type="subcellular location">
    <subcellularLocation>
        <location evidence="1 7">Nucleus</location>
    </subcellularLocation>
</comment>
<proteinExistence type="inferred from homology"/>
<dbReference type="Proteomes" id="UP000095038">
    <property type="component" value="Unassembled WGS sequence"/>
</dbReference>
<evidence type="ECO:0000256" key="5">
    <source>
        <dbReference type="ARBA" id="ARBA00023163"/>
    </source>
</evidence>
<name>A0A1D2VNL3_9ASCO</name>
<evidence type="ECO:0000256" key="3">
    <source>
        <dbReference type="ARBA" id="ARBA00023015"/>
    </source>
</evidence>
<evidence type="ECO:0000256" key="4">
    <source>
        <dbReference type="ARBA" id="ARBA00023159"/>
    </source>
</evidence>
<keyword evidence="5 7" id="KW-0804">Transcription</keyword>
<gene>
    <name evidence="10" type="ORF">ASCRUDRAFT_6759</name>
</gene>
<dbReference type="STRING" id="1344418.A0A1D2VNL3"/>
<dbReference type="FunCoup" id="A0A1D2VNL3">
    <property type="interactions" value="189"/>
</dbReference>
<comment type="function">
    <text evidence="7">Component of the Mediator complex, a coactivator involved in the regulated transcription of nearly all RNA polymerase II-dependent genes. Mediator functions as a bridge to convey information from gene-specific regulatory proteins to the basal RNA polymerase II transcription machinery. Mediator is recruited to promoters by direct interactions with regulatory proteins and serves as a scaffold for the assembly of a functional preinitiation complex with RNA polymerase II and the general transcription factors.</text>
</comment>
<keyword evidence="6 7" id="KW-0539">Nucleus</keyword>
<dbReference type="GO" id="GO:0045944">
    <property type="term" value="P:positive regulation of transcription by RNA polymerase II"/>
    <property type="evidence" value="ECO:0007669"/>
    <property type="project" value="UniProtKB-ARBA"/>
</dbReference>
<feature type="region of interest" description="Disordered" evidence="8">
    <location>
        <begin position="943"/>
        <end position="964"/>
    </location>
</feature>
<protein>
    <recommendedName>
        <fullName evidence="7">Mediator of RNA polymerase II transcription subunit 1</fullName>
    </recommendedName>
    <alternativeName>
        <fullName evidence="7">Mediator complex subunit 1</fullName>
    </alternativeName>
</protein>
<evidence type="ECO:0000313" key="10">
    <source>
        <dbReference type="EMBL" id="ODV63198.1"/>
    </source>
</evidence>
<comment type="similarity">
    <text evidence="2 7">Belongs to the Mediator complex subunit 1 family.</text>
</comment>
<dbReference type="OrthoDB" id="5310959at2759"/>
<organism evidence="10 11">
    <name type="scientific">Ascoidea rubescens DSM 1968</name>
    <dbReference type="NCBI Taxonomy" id="1344418"/>
    <lineage>
        <taxon>Eukaryota</taxon>
        <taxon>Fungi</taxon>
        <taxon>Dikarya</taxon>
        <taxon>Ascomycota</taxon>
        <taxon>Saccharomycotina</taxon>
        <taxon>Saccharomycetes</taxon>
        <taxon>Ascoideaceae</taxon>
        <taxon>Ascoidea</taxon>
    </lineage>
</organism>
<dbReference type="InParanoid" id="A0A1D2VNL3"/>
<dbReference type="InterPro" id="IPR019680">
    <property type="entry name" value="Mediator_Med1"/>
</dbReference>
<dbReference type="Pfam" id="PF10744">
    <property type="entry name" value="Med1"/>
    <property type="match status" value="1"/>
</dbReference>
<dbReference type="GO" id="GO:0003712">
    <property type="term" value="F:transcription coregulator activity"/>
    <property type="evidence" value="ECO:0007669"/>
    <property type="project" value="InterPro"/>
</dbReference>
<sequence>MTPDADTQLNKIIRELAKRPGLVSLQNIKRIAELFGLYSITDDSTNINFERLTIGGPILLIDIDFDSSTLKASKVSLSLVSETSDLQGDSLMDTDVQINANQNASKEDNVNMDAKDDQKPIFLRIKGQFDSLKRQLSFTNKSIENSADKVLLNSLTVTGLPKKPINKQNIQYDIIKLNNFVSNLKYLTKLDKLSVIKPNDTPTSTTASNLNSTSNSELDDQQNVDLFNYIDELSMVFYIIHQNEYIYYLNQLNSSTSYINSDPWEEKALDLINGYSNFGKPEINVNNKIGLFMKYWEDNRYINRKSFKIENQYLKTPENNNKTNDDKNDLDSEMMNINEELPNNNLDIFQSETYNTKFHKDIKYIQFSVKADVKNSLLPLDTVLTSSYLDSVTNSLRNIQLKTINQSQNSQNTIINFIDHNIAKYFVTPINNSNLKTCLNLKFFPNVWIPIDLFLSYFNSSNRSYKIEIKFKESTKINKQKSKFEEEEFLDLNDLIRKTNKRNNTDELYINNYNDLVNLQEGKAKKSLVSEVPLVDDIFSNFNSQVQKQYVINVKNPEAFNGITMENLDDAVLIEEDEEDESKNNGFNNVLDNNSKNVSNSTHSANTQTNSNTVDVKYSFINNSLSKLKKIRSIDIIYKEFDNPESNSLNQPFLTTKVDDFLKNFQDFLVDIRSWLFIENLIKSLAEKSHCCQDDDNSNSKANDILNIPTQTEEPLHVFRKKNLETDASGLSFERRRGSITSNGIINNPREIINRSRSSSTASHSYTNSNLNYKGLYNDKGSIDLEVFLDLFADVDVSSNSNNNSNGNIISSHENEFGINNMNMNMNSNEQHPSSSFVHKRRNSLIKLKKTLNSNHYHNQSLKFFQNNYFIKFLLLDSSIDELSLGLEYNLTGSELNTSGNIYEFTMITNLNIFPDRSSLNSLNMNMNMNIGIGMNMGMNMGMSSNSGSSNSDNNSNDKNNNDGYNSLFGGKTNIFQNLNKIKLFINNGKVIKVDMYEGKDKIFTDNGIIKKGDIIENSNGNNINYSNSNNKRLKSKKIVKLMEAINRTENIYYVLDWLLSSN</sequence>
<evidence type="ECO:0000256" key="6">
    <source>
        <dbReference type="ARBA" id="ARBA00023242"/>
    </source>
</evidence>
<feature type="region of interest" description="Disordered" evidence="8">
    <location>
        <begin position="582"/>
        <end position="609"/>
    </location>
</feature>
<accession>A0A1D2VNL3</accession>
<keyword evidence="11" id="KW-1185">Reference proteome</keyword>
<dbReference type="GO" id="GO:0016592">
    <property type="term" value="C:mediator complex"/>
    <property type="evidence" value="ECO:0007669"/>
    <property type="project" value="InterPro"/>
</dbReference>
<evidence type="ECO:0000256" key="2">
    <source>
        <dbReference type="ARBA" id="ARBA00006210"/>
    </source>
</evidence>
<evidence type="ECO:0000259" key="9">
    <source>
        <dbReference type="Pfam" id="PF10744"/>
    </source>
</evidence>
<dbReference type="AlphaFoldDB" id="A0A1D2VNL3"/>